<dbReference type="GO" id="GO:0050660">
    <property type="term" value="F:flavin adenine dinucleotide binding"/>
    <property type="evidence" value="ECO:0007669"/>
    <property type="project" value="InterPro"/>
</dbReference>
<comment type="cofactor">
    <cofactor evidence="1">
        <name>FAD</name>
        <dbReference type="ChEBI" id="CHEBI:57692"/>
    </cofactor>
</comment>
<dbReference type="Pfam" id="PF05199">
    <property type="entry name" value="GMC_oxred_C"/>
    <property type="match status" value="1"/>
</dbReference>
<comment type="similarity">
    <text evidence="2">Belongs to the GMC oxidoreductase family.</text>
</comment>
<dbReference type="InterPro" id="IPR000172">
    <property type="entry name" value="GMC_OxRdtase_N"/>
</dbReference>
<sequence>MLILEAGDASVASGGGQYPSSITWDFFVKHYQDDERNKRNSFVTWRARDGSYWVGNKHVPSGAKASNMRQVFQTIEKNNYLPVGTPGHGFNGWFQTNMECTTSVTGPVAGVLTATANDLGQNPPHLPQLVSRDSNELSPSRDTSRYSSRDYILETINTRQYPLTLSQASLATKILFNTSGENPKAIGAEYLVGKFLYQADARYSANGPQGEKRTATARREVVLSGGTFNSPQLLKLGGIGPADKLRKFNISVLVDSPGIGANMQANQEMPIVGTLRANSGGLGTGGCVIFKQGRETDMGAMKNVIAWVRRIYARVATPVGPISPREPPCPSIQASGACSDPGIDESWIEAQTFGHHATSTCAIGADGDRNAVLDFKFRVRGVEGLRVVDASAFPRIPGVFPSVATFMNSQKASDSVLSDAKMTQHVILETHIFASSPLTPPWARHFHVRLATLGVNKAKFLDVIRNQVARLGRGDPVVEPLVTLYFTPRTGGRVVSLPGCSPGPVNTMAVPYQPGPMMTIPPAVLYSPVPEGGWPLALTYHNGVNYLTQYGPPTVPAHTLFYDFGSVGYLAETVPNTEPPVVTDVLRSMRLDTIADADVPGLLEWVTGPHGLKLIVLVDLEAEFDPPEIVTPEENSGTQIPGDVAPFSV</sequence>
<protein>
    <submittedName>
        <fullName evidence="9">Oxygen-dependent choline dehydrogenase</fullName>
    </submittedName>
</protein>
<evidence type="ECO:0000259" key="8">
    <source>
        <dbReference type="Pfam" id="PF05199"/>
    </source>
</evidence>
<keyword evidence="4" id="KW-0274">FAD</keyword>
<feature type="region of interest" description="Disordered" evidence="6">
    <location>
        <begin position="630"/>
        <end position="649"/>
    </location>
</feature>
<dbReference type="Gene3D" id="3.30.410.40">
    <property type="match status" value="1"/>
</dbReference>
<dbReference type="Gene3D" id="4.10.450.10">
    <property type="entry name" value="Glucose Oxidase, domain 2"/>
    <property type="match status" value="1"/>
</dbReference>
<proteinExistence type="inferred from homology"/>
<name>A0A4R8Q7P9_9PEZI</name>
<evidence type="ECO:0000313" key="9">
    <source>
        <dbReference type="EMBL" id="TDZ32756.1"/>
    </source>
</evidence>
<dbReference type="PANTHER" id="PTHR11552">
    <property type="entry name" value="GLUCOSE-METHANOL-CHOLINE GMC OXIDOREDUCTASE"/>
    <property type="match status" value="1"/>
</dbReference>
<evidence type="ECO:0000256" key="4">
    <source>
        <dbReference type="ARBA" id="ARBA00022827"/>
    </source>
</evidence>
<dbReference type="Pfam" id="PF00732">
    <property type="entry name" value="GMC_oxred_N"/>
    <property type="match status" value="1"/>
</dbReference>
<dbReference type="PANTHER" id="PTHR11552:SF80">
    <property type="entry name" value="GMC OXIDOREDUCTASE"/>
    <property type="match status" value="1"/>
</dbReference>
<organism evidence="9 10">
    <name type="scientific">Colletotrichum spinosum</name>
    <dbReference type="NCBI Taxonomy" id="1347390"/>
    <lineage>
        <taxon>Eukaryota</taxon>
        <taxon>Fungi</taxon>
        <taxon>Dikarya</taxon>
        <taxon>Ascomycota</taxon>
        <taxon>Pezizomycotina</taxon>
        <taxon>Sordariomycetes</taxon>
        <taxon>Hypocreomycetidae</taxon>
        <taxon>Glomerellales</taxon>
        <taxon>Glomerellaceae</taxon>
        <taxon>Colletotrichum</taxon>
        <taxon>Colletotrichum orbiculare species complex</taxon>
    </lineage>
</organism>
<keyword evidence="3" id="KW-0285">Flavoprotein</keyword>
<accession>A0A4R8Q7P9</accession>
<evidence type="ECO:0000256" key="1">
    <source>
        <dbReference type="ARBA" id="ARBA00001974"/>
    </source>
</evidence>
<dbReference type="EMBL" id="QAPG01000073">
    <property type="protein sequence ID" value="TDZ32756.1"/>
    <property type="molecule type" value="Genomic_DNA"/>
</dbReference>
<evidence type="ECO:0000256" key="6">
    <source>
        <dbReference type="SAM" id="MobiDB-lite"/>
    </source>
</evidence>
<evidence type="ECO:0000259" key="7">
    <source>
        <dbReference type="Pfam" id="PF00732"/>
    </source>
</evidence>
<feature type="domain" description="Glucose-methanol-choline oxidoreductase N-terminal" evidence="7">
    <location>
        <begin position="139"/>
        <end position="265"/>
    </location>
</feature>
<gene>
    <name evidence="9" type="primary">betA-3</name>
    <name evidence="9" type="ORF">C8035_v011750</name>
</gene>
<evidence type="ECO:0000313" key="10">
    <source>
        <dbReference type="Proteomes" id="UP000295083"/>
    </source>
</evidence>
<dbReference type="GO" id="GO:0016614">
    <property type="term" value="F:oxidoreductase activity, acting on CH-OH group of donors"/>
    <property type="evidence" value="ECO:0007669"/>
    <property type="project" value="InterPro"/>
</dbReference>
<dbReference type="InterPro" id="IPR027424">
    <property type="entry name" value="Glucose_Oxidase_domain_2"/>
</dbReference>
<evidence type="ECO:0000256" key="5">
    <source>
        <dbReference type="ARBA" id="ARBA00023002"/>
    </source>
</evidence>
<evidence type="ECO:0000256" key="3">
    <source>
        <dbReference type="ARBA" id="ARBA00022630"/>
    </source>
</evidence>
<dbReference type="Gene3D" id="3.30.560.10">
    <property type="entry name" value="Glucose Oxidase, domain 3"/>
    <property type="match status" value="1"/>
</dbReference>
<comment type="caution">
    <text evidence="9">The sequence shown here is derived from an EMBL/GenBank/DDBJ whole genome shotgun (WGS) entry which is preliminary data.</text>
</comment>
<dbReference type="AlphaFoldDB" id="A0A4R8Q7P9"/>
<dbReference type="Gene3D" id="3.50.50.60">
    <property type="entry name" value="FAD/NAD(P)-binding domain"/>
    <property type="match status" value="2"/>
</dbReference>
<evidence type="ECO:0000256" key="2">
    <source>
        <dbReference type="ARBA" id="ARBA00010790"/>
    </source>
</evidence>
<dbReference type="SUPFAM" id="SSF51905">
    <property type="entry name" value="FAD/NAD(P)-binding domain"/>
    <property type="match status" value="1"/>
</dbReference>
<reference evidence="9 10" key="1">
    <citation type="submission" date="2018-11" db="EMBL/GenBank/DDBJ databases">
        <title>Genome sequence and assembly of Colletotrichum spinosum.</title>
        <authorList>
            <person name="Gan P."/>
            <person name="Shirasu K."/>
        </authorList>
    </citation>
    <scope>NUCLEOTIDE SEQUENCE [LARGE SCALE GENOMIC DNA]</scope>
    <source>
        <strain evidence="9 10">CBS 515.97</strain>
    </source>
</reference>
<feature type="region of interest" description="Disordered" evidence="6">
    <location>
        <begin position="118"/>
        <end position="144"/>
    </location>
</feature>
<dbReference type="InterPro" id="IPR036188">
    <property type="entry name" value="FAD/NAD-bd_sf"/>
</dbReference>
<keyword evidence="10" id="KW-1185">Reference proteome</keyword>
<feature type="domain" description="Glucose-methanol-choline oxidoreductase C-terminal" evidence="8">
    <location>
        <begin position="295"/>
        <end position="407"/>
    </location>
</feature>
<dbReference type="Proteomes" id="UP000295083">
    <property type="component" value="Unassembled WGS sequence"/>
</dbReference>
<dbReference type="InterPro" id="IPR012132">
    <property type="entry name" value="GMC_OxRdtase"/>
</dbReference>
<keyword evidence="5" id="KW-0560">Oxidoreductase</keyword>
<dbReference type="InterPro" id="IPR007867">
    <property type="entry name" value="GMC_OxRtase_C"/>
</dbReference>